<dbReference type="AlphaFoldDB" id="A0A915A3U9"/>
<dbReference type="Proteomes" id="UP000887569">
    <property type="component" value="Unplaced"/>
</dbReference>
<proteinExistence type="predicted"/>
<protein>
    <submittedName>
        <fullName evidence="2">Uncharacterized protein</fullName>
    </submittedName>
</protein>
<keyword evidence="1" id="KW-1185">Reference proteome</keyword>
<name>A0A915A3U9_PARUN</name>
<evidence type="ECO:0000313" key="1">
    <source>
        <dbReference type="Proteomes" id="UP000887569"/>
    </source>
</evidence>
<evidence type="ECO:0000313" key="2">
    <source>
        <dbReference type="WBParaSite" id="PgE474_g001_t01"/>
    </source>
</evidence>
<reference evidence="2" key="1">
    <citation type="submission" date="2022-11" db="UniProtKB">
        <authorList>
            <consortium name="WormBaseParasite"/>
        </authorList>
    </citation>
    <scope>IDENTIFICATION</scope>
</reference>
<dbReference type="WBParaSite" id="PgE474_g001_t01">
    <property type="protein sequence ID" value="PgE474_g001_t01"/>
    <property type="gene ID" value="PgE474_g001"/>
</dbReference>
<accession>A0A915A3U9</accession>
<organism evidence="1 2">
    <name type="scientific">Parascaris univalens</name>
    <name type="common">Nematode worm</name>
    <dbReference type="NCBI Taxonomy" id="6257"/>
    <lineage>
        <taxon>Eukaryota</taxon>
        <taxon>Metazoa</taxon>
        <taxon>Ecdysozoa</taxon>
        <taxon>Nematoda</taxon>
        <taxon>Chromadorea</taxon>
        <taxon>Rhabditida</taxon>
        <taxon>Spirurina</taxon>
        <taxon>Ascaridomorpha</taxon>
        <taxon>Ascaridoidea</taxon>
        <taxon>Ascarididae</taxon>
        <taxon>Parascaris</taxon>
    </lineage>
</organism>
<sequence length="126" mass="14978">MTIVFADSDINYPRRILRPPCISEKYEDRAPKEVCEMMAPICMETKVDFLLQMIRCKAQQSSKASNEKVFSLFFANFRLIFMPNSYIVHFAYSLHSATIISFRYSWRWEEMWTLSAVLKMECVNFF</sequence>